<evidence type="ECO:0000313" key="2">
    <source>
        <dbReference type="Proteomes" id="UP000186108"/>
    </source>
</evidence>
<dbReference type="EMBL" id="CP009111">
    <property type="protein sequence ID" value="ANS30448.1"/>
    <property type="molecule type" value="Genomic_DNA"/>
</dbReference>
<evidence type="ECO:0000313" key="1">
    <source>
        <dbReference type="EMBL" id="ANS30448.1"/>
    </source>
</evidence>
<dbReference type="Proteomes" id="UP000186108">
    <property type="component" value="Chromosome"/>
</dbReference>
<accession>A0A1B1KCZ0</accession>
<organism evidence="1 2">
    <name type="scientific">Rhodococcus opacus</name>
    <name type="common">Nocardia opaca</name>
    <dbReference type="NCBI Taxonomy" id="37919"/>
    <lineage>
        <taxon>Bacteria</taxon>
        <taxon>Bacillati</taxon>
        <taxon>Actinomycetota</taxon>
        <taxon>Actinomycetes</taxon>
        <taxon>Mycobacteriales</taxon>
        <taxon>Nocardiaceae</taxon>
        <taxon>Rhodococcus</taxon>
    </lineage>
</organism>
<dbReference type="AlphaFoldDB" id="A0A1B1KCZ0"/>
<dbReference type="PATRIC" id="fig|37919.13.peg.6085"/>
<gene>
    <name evidence="1" type="ORF">R1CP_29095</name>
</gene>
<sequence>MNWVDIDIFPPLIANLLHLLAALTNNGTGS</sequence>
<protein>
    <submittedName>
        <fullName evidence="1">Uncharacterized protein</fullName>
    </submittedName>
</protein>
<name>A0A1B1KCZ0_RHOOP</name>
<proteinExistence type="predicted"/>
<reference evidence="1 2" key="1">
    <citation type="submission" date="2014-07" db="EMBL/GenBank/DDBJ databases">
        <authorList>
            <person name="Zhang J.E."/>
            <person name="Yang H."/>
            <person name="Guo J."/>
            <person name="Deng Z."/>
            <person name="Luo H."/>
            <person name="Luo M."/>
            <person name="Zhao B."/>
        </authorList>
    </citation>
    <scope>NUCLEOTIDE SEQUENCE [LARGE SCALE GENOMIC DNA]</scope>
    <source>
        <strain evidence="1 2">1CP</strain>
    </source>
</reference>